<dbReference type="InterPro" id="IPR009057">
    <property type="entry name" value="Homeodomain-like_sf"/>
</dbReference>
<protein>
    <submittedName>
        <fullName evidence="6">TetR/AcrR family transcriptional regulator</fullName>
    </submittedName>
</protein>
<proteinExistence type="predicted"/>
<dbReference type="Pfam" id="PF00440">
    <property type="entry name" value="TetR_N"/>
    <property type="match status" value="1"/>
</dbReference>
<feature type="domain" description="HTH tetR-type" evidence="5">
    <location>
        <begin position="19"/>
        <end position="79"/>
    </location>
</feature>
<dbReference type="InterPro" id="IPR004111">
    <property type="entry name" value="Repressor_TetR_C"/>
</dbReference>
<dbReference type="AlphaFoldDB" id="A0A7X0VIB8"/>
<dbReference type="Pfam" id="PF02909">
    <property type="entry name" value="TetR_C_1"/>
    <property type="match status" value="1"/>
</dbReference>
<organism evidence="6 7">
    <name type="scientific">Cohnella nanjingensis</name>
    <dbReference type="NCBI Taxonomy" id="1387779"/>
    <lineage>
        <taxon>Bacteria</taxon>
        <taxon>Bacillati</taxon>
        <taxon>Bacillota</taxon>
        <taxon>Bacilli</taxon>
        <taxon>Bacillales</taxon>
        <taxon>Paenibacillaceae</taxon>
        <taxon>Cohnella</taxon>
    </lineage>
</organism>
<comment type="caution">
    <text evidence="6">The sequence shown here is derived from an EMBL/GenBank/DDBJ whole genome shotgun (WGS) entry which is preliminary data.</text>
</comment>
<reference evidence="6 7" key="1">
    <citation type="submission" date="2020-08" db="EMBL/GenBank/DDBJ databases">
        <title>Cohnella phylogeny.</title>
        <authorList>
            <person name="Dunlap C."/>
        </authorList>
    </citation>
    <scope>NUCLEOTIDE SEQUENCE [LARGE SCALE GENOMIC DNA]</scope>
    <source>
        <strain evidence="6 7">DSM 28246</strain>
    </source>
</reference>
<evidence type="ECO:0000256" key="3">
    <source>
        <dbReference type="ARBA" id="ARBA00023163"/>
    </source>
</evidence>
<accession>A0A7X0VIB8</accession>
<sequence>MNNPTRTPVSRRSRPAKDPLSQEVIVKTAFDLLEREGSSGLSMRKIAKALDTGPSSLYVYVKNLEELSTYVLDYGLGKLVLPPAADGSWQSNLFDALNAYLTVLYESPGLAELALTTIPIGPHSLALMEYILARLDEGGASSISAAWGVDLLLLYTASVAFEQTSRDRMGTTLQTITETFRSLDPLRYPMIAALKDVMFSGDETGDLQRFRWGLEAILRGVLQTGDKAPGRDVNA</sequence>
<feature type="DNA-binding region" description="H-T-H motif" evidence="4">
    <location>
        <begin position="42"/>
        <end position="61"/>
    </location>
</feature>
<evidence type="ECO:0000256" key="4">
    <source>
        <dbReference type="PROSITE-ProRule" id="PRU00335"/>
    </source>
</evidence>
<dbReference type="PROSITE" id="PS50977">
    <property type="entry name" value="HTH_TETR_2"/>
    <property type="match status" value="1"/>
</dbReference>
<evidence type="ECO:0000313" key="6">
    <source>
        <dbReference type="EMBL" id="MBB6673509.1"/>
    </source>
</evidence>
<dbReference type="Proteomes" id="UP000547209">
    <property type="component" value="Unassembled WGS sequence"/>
</dbReference>
<dbReference type="SUPFAM" id="SSF48498">
    <property type="entry name" value="Tetracyclin repressor-like, C-terminal domain"/>
    <property type="match status" value="1"/>
</dbReference>
<dbReference type="InterPro" id="IPR036271">
    <property type="entry name" value="Tet_transcr_reg_TetR-rel_C_sf"/>
</dbReference>
<evidence type="ECO:0000256" key="2">
    <source>
        <dbReference type="ARBA" id="ARBA00023125"/>
    </source>
</evidence>
<dbReference type="RefSeq" id="WP_185671367.1">
    <property type="nucleotide sequence ID" value="NZ_JACJVP010000039.1"/>
</dbReference>
<keyword evidence="7" id="KW-1185">Reference proteome</keyword>
<dbReference type="GO" id="GO:0045892">
    <property type="term" value="P:negative regulation of DNA-templated transcription"/>
    <property type="evidence" value="ECO:0007669"/>
    <property type="project" value="InterPro"/>
</dbReference>
<evidence type="ECO:0000256" key="1">
    <source>
        <dbReference type="ARBA" id="ARBA00023015"/>
    </source>
</evidence>
<dbReference type="InterPro" id="IPR001647">
    <property type="entry name" value="HTH_TetR"/>
</dbReference>
<dbReference type="Gene3D" id="1.10.357.10">
    <property type="entry name" value="Tetracycline Repressor, domain 2"/>
    <property type="match status" value="1"/>
</dbReference>
<keyword evidence="3" id="KW-0804">Transcription</keyword>
<name>A0A7X0VIB8_9BACL</name>
<evidence type="ECO:0000313" key="7">
    <source>
        <dbReference type="Proteomes" id="UP000547209"/>
    </source>
</evidence>
<dbReference type="SUPFAM" id="SSF46689">
    <property type="entry name" value="Homeodomain-like"/>
    <property type="match status" value="1"/>
</dbReference>
<dbReference type="EMBL" id="JACJVP010000039">
    <property type="protein sequence ID" value="MBB6673509.1"/>
    <property type="molecule type" value="Genomic_DNA"/>
</dbReference>
<keyword evidence="2 4" id="KW-0238">DNA-binding</keyword>
<gene>
    <name evidence="6" type="ORF">H7C19_22780</name>
</gene>
<dbReference type="GO" id="GO:0003677">
    <property type="term" value="F:DNA binding"/>
    <property type="evidence" value="ECO:0007669"/>
    <property type="project" value="UniProtKB-UniRule"/>
</dbReference>
<keyword evidence="1" id="KW-0805">Transcription regulation</keyword>
<evidence type="ECO:0000259" key="5">
    <source>
        <dbReference type="PROSITE" id="PS50977"/>
    </source>
</evidence>